<protein>
    <submittedName>
        <fullName evidence="2">Uncharacterized protein</fullName>
    </submittedName>
</protein>
<sequence>MKADNPGRSALLLGAAMEYSRKMSALLSHSGKLLLAALATGAVLFGVIATFDGWLRHGTDIFIASVQNGIAWCF</sequence>
<keyword evidence="1" id="KW-0472">Membrane</keyword>
<evidence type="ECO:0000313" key="3">
    <source>
        <dbReference type="Proteomes" id="UP000244335"/>
    </source>
</evidence>
<comment type="caution">
    <text evidence="2">The sequence shown here is derived from an EMBL/GenBank/DDBJ whole genome shotgun (WGS) entry which is preliminary data.</text>
</comment>
<dbReference type="AlphaFoldDB" id="A0AA92HAS1"/>
<dbReference type="Proteomes" id="UP000244335">
    <property type="component" value="Unassembled WGS sequence"/>
</dbReference>
<reference evidence="2 3" key="1">
    <citation type="submission" date="2018-04" db="EMBL/GenBank/DDBJ databases">
        <authorList>
            <person name="Hagen T."/>
        </authorList>
    </citation>
    <scope>NUCLEOTIDE SEQUENCE [LARGE SCALE GENOMIC DNA]</scope>
    <source>
        <strain evidence="2 3">TPD7009</strain>
    </source>
</reference>
<name>A0AA92HAS1_RHIRH</name>
<organism evidence="2 3">
    <name type="scientific">Rhizobium rhizogenes</name>
    <name type="common">Agrobacterium rhizogenes</name>
    <dbReference type="NCBI Taxonomy" id="359"/>
    <lineage>
        <taxon>Bacteria</taxon>
        <taxon>Pseudomonadati</taxon>
        <taxon>Pseudomonadota</taxon>
        <taxon>Alphaproteobacteria</taxon>
        <taxon>Hyphomicrobiales</taxon>
        <taxon>Rhizobiaceae</taxon>
        <taxon>Rhizobium/Agrobacterium group</taxon>
        <taxon>Rhizobium</taxon>
    </lineage>
</organism>
<proteinExistence type="predicted"/>
<dbReference type="EMBL" id="QDFR01000001">
    <property type="protein sequence ID" value="PVE56705.1"/>
    <property type="molecule type" value="Genomic_DNA"/>
</dbReference>
<feature type="transmembrane region" description="Helical" evidence="1">
    <location>
        <begin position="33"/>
        <end position="55"/>
    </location>
</feature>
<keyword evidence="1" id="KW-1133">Transmembrane helix</keyword>
<evidence type="ECO:0000256" key="1">
    <source>
        <dbReference type="SAM" id="Phobius"/>
    </source>
</evidence>
<accession>A0AA92HAS1</accession>
<evidence type="ECO:0000313" key="2">
    <source>
        <dbReference type="EMBL" id="PVE56705.1"/>
    </source>
</evidence>
<keyword evidence="1" id="KW-0812">Transmembrane</keyword>
<gene>
    <name evidence="2" type="ORF">DC430_02745</name>
</gene>